<dbReference type="PANTHER" id="PTHR43775:SF51">
    <property type="entry name" value="INACTIVE PHENOLPHTHIOCEROL SYNTHESIS POLYKETIDE SYNTHASE TYPE I PKS1-RELATED"/>
    <property type="match status" value="1"/>
</dbReference>
<dbReference type="Gene3D" id="3.40.50.720">
    <property type="entry name" value="NAD(P)-binding Rossmann-like Domain"/>
    <property type="match status" value="1"/>
</dbReference>
<dbReference type="GO" id="GO:0006633">
    <property type="term" value="P:fatty acid biosynthetic process"/>
    <property type="evidence" value="ECO:0007669"/>
    <property type="project" value="TreeGrafter"/>
</dbReference>
<dbReference type="InterPro" id="IPR016039">
    <property type="entry name" value="Thiolase-like"/>
</dbReference>
<dbReference type="SUPFAM" id="SSF53901">
    <property type="entry name" value="Thiolase-like"/>
    <property type="match status" value="1"/>
</dbReference>
<reference evidence="11" key="1">
    <citation type="submission" date="2019-06" db="EMBL/GenBank/DDBJ databases">
        <authorList>
            <person name="Fu A."/>
            <person name="Liu R."/>
            <person name="Liu T."/>
        </authorList>
    </citation>
    <scope>NUCLEOTIDE SEQUENCE</scope>
    <source>
        <strain evidence="11">ATCC 21840</strain>
    </source>
</reference>
<gene>
    <name evidence="11" type="primary">jenA7</name>
</gene>
<dbReference type="Pfam" id="PF02801">
    <property type="entry name" value="Ketoacyl-synt_C"/>
    <property type="match status" value="1"/>
</dbReference>
<dbReference type="Gene3D" id="1.10.1200.10">
    <property type="entry name" value="ACP-like"/>
    <property type="match status" value="1"/>
</dbReference>
<dbReference type="InterPro" id="IPR009081">
    <property type="entry name" value="PP-bd_ACP"/>
</dbReference>
<dbReference type="InterPro" id="IPR020841">
    <property type="entry name" value="PKS_Beta-ketoAc_synthase_dom"/>
</dbReference>
<dbReference type="SUPFAM" id="SSF52151">
    <property type="entry name" value="FabD/lysophospholipase-like"/>
    <property type="match status" value="1"/>
</dbReference>
<dbReference type="InterPro" id="IPR014030">
    <property type="entry name" value="Ketoacyl_synth_N"/>
</dbReference>
<dbReference type="InterPro" id="IPR016036">
    <property type="entry name" value="Malonyl_transacylase_ACP-bd"/>
</dbReference>
<evidence type="ECO:0000256" key="3">
    <source>
        <dbReference type="ARBA" id="ARBA00022553"/>
    </source>
</evidence>
<dbReference type="InterPro" id="IPR006162">
    <property type="entry name" value="Ppantetheine_attach_site"/>
</dbReference>
<dbReference type="Pfam" id="PF08659">
    <property type="entry name" value="KR"/>
    <property type="match status" value="1"/>
</dbReference>
<evidence type="ECO:0000256" key="8">
    <source>
        <dbReference type="SAM" id="MobiDB-lite"/>
    </source>
</evidence>
<dbReference type="NCBIfam" id="NF045894">
    <property type="entry name" value="PKS_plus_SDR"/>
    <property type="match status" value="1"/>
</dbReference>
<dbReference type="SUPFAM" id="SSF55048">
    <property type="entry name" value="Probable ACP-binding domain of malonyl-CoA ACP transacylase"/>
    <property type="match status" value="1"/>
</dbReference>
<dbReference type="Pfam" id="PF16197">
    <property type="entry name" value="KAsynt_C_assoc"/>
    <property type="match status" value="1"/>
</dbReference>
<keyword evidence="3" id="KW-0597">Phosphoprotein</keyword>
<dbReference type="PROSITE" id="PS00012">
    <property type="entry name" value="PHOSPHOPANTETHEINE"/>
    <property type="match status" value="1"/>
</dbReference>
<dbReference type="CDD" id="cd00833">
    <property type="entry name" value="PKS"/>
    <property type="match status" value="1"/>
</dbReference>
<evidence type="ECO:0000256" key="7">
    <source>
        <dbReference type="ARBA" id="ARBA00023315"/>
    </source>
</evidence>
<dbReference type="SMART" id="SM00827">
    <property type="entry name" value="PKS_AT"/>
    <property type="match status" value="1"/>
</dbReference>
<dbReference type="Gene3D" id="6.10.140.1830">
    <property type="match status" value="1"/>
</dbReference>
<dbReference type="Pfam" id="PF00698">
    <property type="entry name" value="Acyl_transf_1"/>
    <property type="match status" value="1"/>
</dbReference>
<dbReference type="EMBL" id="MN071207">
    <property type="protein sequence ID" value="QEA08899.1"/>
    <property type="molecule type" value="Genomic_DNA"/>
</dbReference>
<dbReference type="InterPro" id="IPR013968">
    <property type="entry name" value="PKS_KR"/>
</dbReference>
<dbReference type="PROSITE" id="PS52004">
    <property type="entry name" value="KS3_2"/>
    <property type="match status" value="1"/>
</dbReference>
<evidence type="ECO:0000259" key="9">
    <source>
        <dbReference type="PROSITE" id="PS50075"/>
    </source>
</evidence>
<dbReference type="InterPro" id="IPR020806">
    <property type="entry name" value="PKS_PP-bd"/>
</dbReference>
<dbReference type="Gene3D" id="3.40.366.10">
    <property type="entry name" value="Malonyl-Coenzyme A Acyl Carrier Protein, domain 2"/>
    <property type="match status" value="1"/>
</dbReference>
<evidence type="ECO:0000256" key="1">
    <source>
        <dbReference type="ARBA" id="ARBA00001957"/>
    </source>
</evidence>
<dbReference type="GO" id="GO:0033068">
    <property type="term" value="P:macrolide biosynthetic process"/>
    <property type="evidence" value="ECO:0007669"/>
    <property type="project" value="UniProtKB-ARBA"/>
</dbReference>
<dbReference type="SMART" id="SM01294">
    <property type="entry name" value="PKS_PP_betabranch"/>
    <property type="match status" value="1"/>
</dbReference>
<proteinExistence type="predicted"/>
<dbReference type="InterPro" id="IPR014031">
    <property type="entry name" value="Ketoacyl_synth_C"/>
</dbReference>
<dbReference type="InterPro" id="IPR041618">
    <property type="entry name" value="PKS_DE"/>
</dbReference>
<keyword evidence="7" id="KW-0012">Acyltransferase</keyword>
<dbReference type="FunFam" id="1.10.1200.10:FF:000007">
    <property type="entry name" value="Probable polyketide synthase pks17"/>
    <property type="match status" value="1"/>
</dbReference>
<feature type="domain" description="Carrier" evidence="9">
    <location>
        <begin position="1505"/>
        <end position="1580"/>
    </location>
</feature>
<dbReference type="InterPro" id="IPR036291">
    <property type="entry name" value="NAD(P)-bd_dom_sf"/>
</dbReference>
<dbReference type="Pfam" id="PF00550">
    <property type="entry name" value="PP-binding"/>
    <property type="match status" value="1"/>
</dbReference>
<comment type="cofactor">
    <cofactor evidence="1">
        <name>pantetheine 4'-phosphate</name>
        <dbReference type="ChEBI" id="CHEBI:47942"/>
    </cofactor>
</comment>
<evidence type="ECO:0000256" key="6">
    <source>
        <dbReference type="ARBA" id="ARBA00023268"/>
    </source>
</evidence>
<evidence type="ECO:0000256" key="5">
    <source>
        <dbReference type="ARBA" id="ARBA00023194"/>
    </source>
</evidence>
<dbReference type="GO" id="GO:0031177">
    <property type="term" value="F:phosphopantetheine binding"/>
    <property type="evidence" value="ECO:0007669"/>
    <property type="project" value="InterPro"/>
</dbReference>
<dbReference type="InterPro" id="IPR014043">
    <property type="entry name" value="Acyl_transferase_dom"/>
</dbReference>
<protein>
    <submittedName>
        <fullName evidence="11">JenA7</fullName>
    </submittedName>
</protein>
<dbReference type="InterPro" id="IPR032821">
    <property type="entry name" value="PKS_assoc"/>
</dbReference>
<evidence type="ECO:0000256" key="4">
    <source>
        <dbReference type="ARBA" id="ARBA00022679"/>
    </source>
</evidence>
<dbReference type="SUPFAM" id="SSF51735">
    <property type="entry name" value="NAD(P)-binding Rossmann-fold domains"/>
    <property type="match status" value="2"/>
</dbReference>
<accession>A0A5B8RJZ7</accession>
<dbReference type="SUPFAM" id="SSF47336">
    <property type="entry name" value="ACP-like"/>
    <property type="match status" value="1"/>
</dbReference>
<dbReference type="FunFam" id="3.40.47.10:FF:000019">
    <property type="entry name" value="Polyketide synthase type I"/>
    <property type="match status" value="1"/>
</dbReference>
<sequence>MANDETKLLGYLKRVTADLREAQRRLKDVEYAQHEPVAIIGIGCRFPGGVSSPDDLWDLVAAGREGIGGLPTDRGWDLEALYDPDPDHAGTSYVRGGGFLYGADRFDAGFFGIGPREAVTMAPQQRLALEVAWEAIEHARIDPHTLQSSATGTYLGCDGLDYFLNSLQVPEGSAAHLTTGNSPSVVAGRVAYTLGLEGAAVTLDTACSSSLVAIHLACQALRQGEVTLALAGGVCVMSSPAPLVGFSEMRAVAPDGRSKPFSADADGMTLAEGAGVVLLERLSDARRNGHRVLAVVRGTAVNEDGASNGLTAPNGPSQQRVIQQALANARLAAADVDAVEAHGTGTSLGDPIEAQALLATYGHDRPEGRPLRLGSIKSNIGHTQMAAGAAGVIKMVMALRHELLPRSLHIGAPNPHVDWGNGALSLLREAVAWPRDARPRRAGVSSFGFSGTNAHLILEEAPEPPPGDPGEPGEPGEAADRPEGRVTPWVVSARGAKALRGQARRLLDATAVVGGEPEAVGWSLATTRATLADRAVITGRDADTLRAGLAALAAGEDHPALVRTAAAAPAPGWRVFLFSGQGSQRPGMGAGLYERFPVFAAAFDEVCALLDPHLDHPLRDIVLATDEETAGLVHHTTYTQTGLFAVQVALARLLHDCGVRPDAVLGHSIGEIAAAHVAGVFSLEDACRLVAARATALGALPPGGAMTALEATAEEAAEALAGYDGQVGIAALNAPTSTVISGPAQLVAEVGAAWKKRGRKAKALTVSHAFHSSLMEPALDGFRDAIADLAFHPPLIPLISNLTGQPAGEDIATPDYWVRHIRQPVHFHPAVAHAAPQTAVYLEIGPDPVLIPPAQDTLDTLRDAPGATAPLLIPTLTRTQPDTQALAQALARLHTHTPVDWSPWFTHPAPPPTVDLPTYSFQRDRYWLAPARPTGGHGVQDPAEAELWEAIEDHDVETLAQVLEPDGEAEDIEALRPALPVLSAWRRRHRERATLASWLHRIRWTRLPEPDAPALSGTWLLLVPAGHENHPAVRTALQALTEHGADATTCPVDTATSRQALAERLTALRSEATPSTAPAGVLSLLALDEAPHPDHPAVPAGLAATLTALQALGDSDITAPLWCLTQGAVSTGQDDPLPHPLQAQSWGLGRVAALEHSQRWGGLVDLPVDVDQRTPARLAAVLAGAPAGAEPEDQAAIRTTGVLARRLVHSTTGHAGPGRDWRPRGAVLITGGTGGIGALLARWAAEHGAAHLVLISRRGPDAPGAGELAAELSGLGATVTLAACDAADREALRAVLDAIPAEHPLSTVIHAAGVSEHDAVADADTGHLNRLLEPKALAARHLHELTQDLDLSAFILFSSVSAAWGSGGQSGYAAANAYLDALADHRRGLGLPATSVAWGLWGEVGMATASDDVDYFRRRGLHPLDPRLAVAALEQVAGGRETSAVVAAVDWRRFLESFTALRPSPLLGDLPEAAEARTEEPRPAAEETDQLKRKLSGSAPAEQHHILVRHVQAHAAGVLGHAAADDVPPTKPFQELGFDSLNAVQLRDRLNASTALHLPTTVLFDYPSADELARHLYGLLVTDGASGEQRVMSELDGWDVAHAPDAVDEAARSRVAARLRLLADKWADPGRATGTHDDLETATAEEIFDLITQEFGKS</sequence>
<dbReference type="Pfam" id="PF00109">
    <property type="entry name" value="ketoacyl-synt"/>
    <property type="match status" value="1"/>
</dbReference>
<feature type="region of interest" description="Disordered" evidence="8">
    <location>
        <begin position="459"/>
        <end position="483"/>
    </location>
</feature>
<keyword evidence="4" id="KW-0808">Transferase</keyword>
<evidence type="ECO:0000256" key="2">
    <source>
        <dbReference type="ARBA" id="ARBA00022450"/>
    </source>
</evidence>
<keyword evidence="6" id="KW-0511">Multifunctional enzyme</keyword>
<keyword evidence="5" id="KW-0045">Antibiotic biosynthesis</keyword>
<evidence type="ECO:0000313" key="11">
    <source>
        <dbReference type="EMBL" id="QEA08899.1"/>
    </source>
</evidence>
<dbReference type="SMART" id="SM00822">
    <property type="entry name" value="PKS_KR"/>
    <property type="match status" value="1"/>
</dbReference>
<dbReference type="CDD" id="cd08952">
    <property type="entry name" value="KR_1_SDR_x"/>
    <property type="match status" value="1"/>
</dbReference>
<dbReference type="InterPro" id="IPR050091">
    <property type="entry name" value="PKS_NRPS_Biosynth_Enz"/>
</dbReference>
<dbReference type="InterPro" id="IPR016035">
    <property type="entry name" value="Acyl_Trfase/lysoPLipase"/>
</dbReference>
<dbReference type="PANTHER" id="PTHR43775">
    <property type="entry name" value="FATTY ACID SYNTHASE"/>
    <property type="match status" value="1"/>
</dbReference>
<dbReference type="InterPro" id="IPR057326">
    <property type="entry name" value="KR_dom"/>
</dbReference>
<dbReference type="Pfam" id="PF08990">
    <property type="entry name" value="Docking"/>
    <property type="match status" value="1"/>
</dbReference>
<dbReference type="SMART" id="SM00825">
    <property type="entry name" value="PKS_KS"/>
    <property type="match status" value="1"/>
</dbReference>
<feature type="region of interest" description="Disordered" evidence="8">
    <location>
        <begin position="1474"/>
        <end position="1497"/>
    </location>
</feature>
<dbReference type="Pfam" id="PF18369">
    <property type="entry name" value="PKS_DE"/>
    <property type="match status" value="1"/>
</dbReference>
<keyword evidence="2" id="KW-0596">Phosphopantetheine</keyword>
<dbReference type="InterPro" id="IPR015083">
    <property type="entry name" value="NorB/c/GfsB-D-like_docking"/>
</dbReference>
<name>A0A5B8RJZ7_STRHY</name>
<dbReference type="GO" id="GO:0004312">
    <property type="term" value="F:fatty acid synthase activity"/>
    <property type="evidence" value="ECO:0007669"/>
    <property type="project" value="TreeGrafter"/>
</dbReference>
<dbReference type="InterPro" id="IPR001227">
    <property type="entry name" value="Ac_transferase_dom_sf"/>
</dbReference>
<dbReference type="SMART" id="SM00823">
    <property type="entry name" value="PKS_PP"/>
    <property type="match status" value="1"/>
</dbReference>
<dbReference type="Gene3D" id="3.40.47.10">
    <property type="match status" value="1"/>
</dbReference>
<feature type="domain" description="Ketosynthase family 3 (KS3)" evidence="10">
    <location>
        <begin position="34"/>
        <end position="460"/>
    </location>
</feature>
<feature type="compositionally biased region" description="Basic and acidic residues" evidence="8">
    <location>
        <begin position="1474"/>
        <end position="1492"/>
    </location>
</feature>
<organism evidence="11">
    <name type="scientific">Streptomyces hygroscopicus</name>
    <dbReference type="NCBI Taxonomy" id="1912"/>
    <lineage>
        <taxon>Bacteria</taxon>
        <taxon>Bacillati</taxon>
        <taxon>Actinomycetota</taxon>
        <taxon>Actinomycetes</taxon>
        <taxon>Kitasatosporales</taxon>
        <taxon>Streptomycetaceae</taxon>
        <taxon>Streptomyces</taxon>
        <taxon>Streptomyces violaceusniger group</taxon>
    </lineage>
</organism>
<dbReference type="PROSITE" id="PS50075">
    <property type="entry name" value="CARRIER"/>
    <property type="match status" value="1"/>
</dbReference>
<evidence type="ECO:0000259" key="10">
    <source>
        <dbReference type="PROSITE" id="PS52004"/>
    </source>
</evidence>
<dbReference type="Gene3D" id="3.30.70.3290">
    <property type="match status" value="1"/>
</dbReference>
<dbReference type="InterPro" id="IPR036736">
    <property type="entry name" value="ACP-like_sf"/>
</dbReference>